<reference evidence="9 10" key="1">
    <citation type="submission" date="2020-08" db="EMBL/GenBank/DDBJ databases">
        <title>The Agave Microbiome: Exploring the role of microbial communities in plant adaptations to desert environments.</title>
        <authorList>
            <person name="Partida-Martinez L.P."/>
        </authorList>
    </citation>
    <scope>NUCLEOTIDE SEQUENCE [LARGE SCALE GENOMIC DNA]</scope>
    <source>
        <strain evidence="9 10">AS2.23</strain>
    </source>
</reference>
<evidence type="ECO:0000256" key="4">
    <source>
        <dbReference type="ARBA" id="ARBA00022692"/>
    </source>
</evidence>
<dbReference type="Pfam" id="PF09335">
    <property type="entry name" value="VTT_dom"/>
    <property type="match status" value="1"/>
</dbReference>
<dbReference type="GO" id="GO:0005886">
    <property type="term" value="C:plasma membrane"/>
    <property type="evidence" value="ECO:0007669"/>
    <property type="project" value="UniProtKB-SubCell"/>
</dbReference>
<evidence type="ECO:0000313" key="9">
    <source>
        <dbReference type="EMBL" id="MBB2902530.1"/>
    </source>
</evidence>
<comment type="similarity">
    <text evidence="2 7">Belongs to the DedA family.</text>
</comment>
<evidence type="ECO:0000256" key="1">
    <source>
        <dbReference type="ARBA" id="ARBA00004651"/>
    </source>
</evidence>
<evidence type="ECO:0000256" key="3">
    <source>
        <dbReference type="ARBA" id="ARBA00022475"/>
    </source>
</evidence>
<evidence type="ECO:0000256" key="6">
    <source>
        <dbReference type="ARBA" id="ARBA00023136"/>
    </source>
</evidence>
<evidence type="ECO:0000313" key="10">
    <source>
        <dbReference type="Proteomes" id="UP000533269"/>
    </source>
</evidence>
<keyword evidence="6 7" id="KW-0472">Membrane</keyword>
<organism evidence="9 10">
    <name type="scientific">Kineococcus radiotolerans</name>
    <dbReference type="NCBI Taxonomy" id="131568"/>
    <lineage>
        <taxon>Bacteria</taxon>
        <taxon>Bacillati</taxon>
        <taxon>Actinomycetota</taxon>
        <taxon>Actinomycetes</taxon>
        <taxon>Kineosporiales</taxon>
        <taxon>Kineosporiaceae</taxon>
        <taxon>Kineococcus</taxon>
    </lineage>
</organism>
<evidence type="ECO:0000256" key="2">
    <source>
        <dbReference type="ARBA" id="ARBA00010792"/>
    </source>
</evidence>
<feature type="transmembrane region" description="Helical" evidence="7">
    <location>
        <begin position="178"/>
        <end position="198"/>
    </location>
</feature>
<dbReference type="PANTHER" id="PTHR30353">
    <property type="entry name" value="INNER MEMBRANE PROTEIN DEDA-RELATED"/>
    <property type="match status" value="1"/>
</dbReference>
<dbReference type="RefSeq" id="WP_183392291.1">
    <property type="nucleotide sequence ID" value="NZ_JACHVY010000003.1"/>
</dbReference>
<dbReference type="InterPro" id="IPR032818">
    <property type="entry name" value="DedA-like"/>
</dbReference>
<feature type="domain" description="VTT" evidence="8">
    <location>
        <begin position="41"/>
        <end position="166"/>
    </location>
</feature>
<feature type="transmembrane region" description="Helical" evidence="7">
    <location>
        <begin position="146"/>
        <end position="166"/>
    </location>
</feature>
<feature type="transmembrane region" description="Helical" evidence="7">
    <location>
        <begin position="61"/>
        <end position="85"/>
    </location>
</feature>
<evidence type="ECO:0000259" key="8">
    <source>
        <dbReference type="Pfam" id="PF09335"/>
    </source>
</evidence>
<feature type="transmembrane region" description="Helical" evidence="7">
    <location>
        <begin position="21"/>
        <end position="41"/>
    </location>
</feature>
<evidence type="ECO:0000256" key="7">
    <source>
        <dbReference type="RuleBase" id="RU367016"/>
    </source>
</evidence>
<comment type="caution">
    <text evidence="9">The sequence shown here is derived from an EMBL/GenBank/DDBJ whole genome shotgun (WGS) entry which is preliminary data.</text>
</comment>
<proteinExistence type="inferred from homology"/>
<accession>A0A7W4TPG7</accession>
<dbReference type="PANTHER" id="PTHR30353:SF15">
    <property type="entry name" value="INNER MEMBRANE PROTEIN YABI"/>
    <property type="match status" value="1"/>
</dbReference>
<evidence type="ECO:0000256" key="5">
    <source>
        <dbReference type="ARBA" id="ARBA00022989"/>
    </source>
</evidence>
<gene>
    <name evidence="9" type="ORF">FHR75_003361</name>
</gene>
<keyword evidence="4 7" id="KW-0812">Transmembrane</keyword>
<keyword evidence="5 7" id="KW-1133">Transmembrane helix</keyword>
<dbReference type="Proteomes" id="UP000533269">
    <property type="component" value="Unassembled WGS sequence"/>
</dbReference>
<name>A0A7W4TPG7_KINRA</name>
<sequence>MSDWLAQLSDPRLEDLGALGLYVLVFGIVFAETGTLVGFWLPGSTVLFTAGLVAARDGSPVSLPVLVVGVTLAAILGDTVGYWTGRRLGRPWLLRRAGKAAHHLPRAEAFYARYGWFAVVACRFIPWLRAFTPIIAGTAAMPYAKFFSANVVGALCWGAMLVLAGYAADSLPWVRTLAYSIAGVAILFSVLAPLVSWLRRRTRRPRP</sequence>
<protein>
    <submittedName>
        <fullName evidence="9">Membrane-associated protein</fullName>
    </submittedName>
</protein>
<keyword evidence="3 7" id="KW-1003">Cell membrane</keyword>
<dbReference type="InterPro" id="IPR032816">
    <property type="entry name" value="VTT_dom"/>
</dbReference>
<reference evidence="9 10" key="2">
    <citation type="submission" date="2020-08" db="EMBL/GenBank/DDBJ databases">
        <authorList>
            <person name="Partida-Martinez L."/>
            <person name="Huntemann M."/>
            <person name="Clum A."/>
            <person name="Wang J."/>
            <person name="Palaniappan K."/>
            <person name="Ritter S."/>
            <person name="Chen I.-M."/>
            <person name="Stamatis D."/>
            <person name="Reddy T."/>
            <person name="O'Malley R."/>
            <person name="Daum C."/>
            <person name="Shapiro N."/>
            <person name="Ivanova N."/>
            <person name="Kyrpides N."/>
            <person name="Woyke T."/>
        </authorList>
    </citation>
    <scope>NUCLEOTIDE SEQUENCE [LARGE SCALE GENOMIC DNA]</scope>
    <source>
        <strain evidence="9 10">AS2.23</strain>
    </source>
</reference>
<dbReference type="EMBL" id="JACHVY010000003">
    <property type="protein sequence ID" value="MBB2902530.1"/>
    <property type="molecule type" value="Genomic_DNA"/>
</dbReference>
<comment type="subcellular location">
    <subcellularLocation>
        <location evidence="1 7">Cell membrane</location>
        <topology evidence="1 7">Multi-pass membrane protein</topology>
    </subcellularLocation>
</comment>
<dbReference type="AlphaFoldDB" id="A0A7W4TPG7"/>